<dbReference type="AlphaFoldDB" id="A0A0F9S0Y3"/>
<organism evidence="1">
    <name type="scientific">marine sediment metagenome</name>
    <dbReference type="NCBI Taxonomy" id="412755"/>
    <lineage>
        <taxon>unclassified sequences</taxon>
        <taxon>metagenomes</taxon>
        <taxon>ecological metagenomes</taxon>
    </lineage>
</organism>
<evidence type="ECO:0000313" key="1">
    <source>
        <dbReference type="EMBL" id="KKN23023.1"/>
    </source>
</evidence>
<sequence length="164" mass="18290">MNRVDKLLLQMDTVETAWLRGLAGTGPVALLEAEVAGFVETKRERPGGFGSRASMDHRITITETGKRRRAELLIARDQLGTKIAAARSAQMGSCIVCGAAARQGPYGTWRCNDDDCIVSKIDVPEQYWLALQAAVNRREEDYEEQLEYAEQHGHNCRCRECYVG</sequence>
<comment type="caution">
    <text evidence="1">The sequence shown here is derived from an EMBL/GenBank/DDBJ whole genome shotgun (WGS) entry which is preliminary data.</text>
</comment>
<accession>A0A0F9S0Y3</accession>
<name>A0A0F9S0Y3_9ZZZZ</name>
<protein>
    <submittedName>
        <fullName evidence="1">Uncharacterized protein</fullName>
    </submittedName>
</protein>
<dbReference type="EMBL" id="LAZR01003012">
    <property type="protein sequence ID" value="KKN23023.1"/>
    <property type="molecule type" value="Genomic_DNA"/>
</dbReference>
<gene>
    <name evidence="1" type="ORF">LCGC14_0909450</name>
</gene>
<reference evidence="1" key="1">
    <citation type="journal article" date="2015" name="Nature">
        <title>Complex archaea that bridge the gap between prokaryotes and eukaryotes.</title>
        <authorList>
            <person name="Spang A."/>
            <person name="Saw J.H."/>
            <person name="Jorgensen S.L."/>
            <person name="Zaremba-Niedzwiedzka K."/>
            <person name="Martijn J."/>
            <person name="Lind A.E."/>
            <person name="van Eijk R."/>
            <person name="Schleper C."/>
            <person name="Guy L."/>
            <person name="Ettema T.J."/>
        </authorList>
    </citation>
    <scope>NUCLEOTIDE SEQUENCE</scope>
</reference>
<proteinExistence type="predicted"/>